<dbReference type="SUPFAM" id="SSF53335">
    <property type="entry name" value="S-adenosyl-L-methionine-dependent methyltransferases"/>
    <property type="match status" value="1"/>
</dbReference>
<comment type="similarity">
    <text evidence="4">Belongs to the methyltransferase superfamily. METTL23 family.</text>
</comment>
<dbReference type="PANTHER" id="PTHR14614:SF164">
    <property type="entry name" value="HISTONE-ARGININE METHYLTRANSFERASE METTL23"/>
    <property type="match status" value="1"/>
</dbReference>
<reference evidence="5 6" key="1">
    <citation type="submission" date="2019-02" db="EMBL/GenBank/DDBJ databases">
        <title>Deep-cultivation of Planctomycetes and their phenomic and genomic characterization uncovers novel biology.</title>
        <authorList>
            <person name="Wiegand S."/>
            <person name="Jogler M."/>
            <person name="Boedeker C."/>
            <person name="Pinto D."/>
            <person name="Vollmers J."/>
            <person name="Rivas-Marin E."/>
            <person name="Kohn T."/>
            <person name="Peeters S.H."/>
            <person name="Heuer A."/>
            <person name="Rast P."/>
            <person name="Oberbeckmann S."/>
            <person name="Bunk B."/>
            <person name="Jeske O."/>
            <person name="Meyerdierks A."/>
            <person name="Storesund J.E."/>
            <person name="Kallscheuer N."/>
            <person name="Luecker S."/>
            <person name="Lage O.M."/>
            <person name="Pohl T."/>
            <person name="Merkel B.J."/>
            <person name="Hornburger P."/>
            <person name="Mueller R.-W."/>
            <person name="Bruemmer F."/>
            <person name="Labrenz M."/>
            <person name="Spormann A.M."/>
            <person name="Op Den Camp H."/>
            <person name="Overmann J."/>
            <person name="Amann R."/>
            <person name="Jetten M.S.M."/>
            <person name="Mascher T."/>
            <person name="Medema M.H."/>
            <person name="Devos D.P."/>
            <person name="Kaster A.-K."/>
            <person name="Ovreas L."/>
            <person name="Rohde M."/>
            <person name="Galperin M.Y."/>
            <person name="Jogler C."/>
        </authorList>
    </citation>
    <scope>NUCLEOTIDE SEQUENCE [LARGE SCALE GENOMIC DNA]</scope>
    <source>
        <strain evidence="5 6">Pla52o</strain>
    </source>
</reference>
<proteinExistence type="inferred from homology"/>
<organism evidence="5 6">
    <name type="scientific">Novipirellula galeiformis</name>
    <dbReference type="NCBI Taxonomy" id="2528004"/>
    <lineage>
        <taxon>Bacteria</taxon>
        <taxon>Pseudomonadati</taxon>
        <taxon>Planctomycetota</taxon>
        <taxon>Planctomycetia</taxon>
        <taxon>Pirellulales</taxon>
        <taxon>Pirellulaceae</taxon>
        <taxon>Novipirellula</taxon>
    </lineage>
</organism>
<protein>
    <submittedName>
        <fullName evidence="5">Putative methyltransferase</fullName>
    </submittedName>
</protein>
<dbReference type="OrthoDB" id="264333at2"/>
<dbReference type="EMBL" id="SJPT01000008">
    <property type="protein sequence ID" value="TWU20589.1"/>
    <property type="molecule type" value="Genomic_DNA"/>
</dbReference>
<dbReference type="GO" id="GO:0032259">
    <property type="term" value="P:methylation"/>
    <property type="evidence" value="ECO:0007669"/>
    <property type="project" value="UniProtKB-KW"/>
</dbReference>
<dbReference type="AlphaFoldDB" id="A0A5C6CCM7"/>
<keyword evidence="1 5" id="KW-0489">Methyltransferase</keyword>
<name>A0A5C6CCM7_9BACT</name>
<gene>
    <name evidence="5" type="ORF">Pla52o_44670</name>
</gene>
<evidence type="ECO:0000313" key="5">
    <source>
        <dbReference type="EMBL" id="TWU20589.1"/>
    </source>
</evidence>
<dbReference type="Gene3D" id="3.40.50.150">
    <property type="entry name" value="Vaccinia Virus protein VP39"/>
    <property type="match status" value="1"/>
</dbReference>
<keyword evidence="3" id="KW-0949">S-adenosyl-L-methionine</keyword>
<evidence type="ECO:0000256" key="1">
    <source>
        <dbReference type="ARBA" id="ARBA00022603"/>
    </source>
</evidence>
<evidence type="ECO:0000256" key="2">
    <source>
        <dbReference type="ARBA" id="ARBA00022679"/>
    </source>
</evidence>
<keyword evidence="2 5" id="KW-0808">Transferase</keyword>
<evidence type="ECO:0000256" key="4">
    <source>
        <dbReference type="ARBA" id="ARBA00043988"/>
    </source>
</evidence>
<dbReference type="CDD" id="cd02440">
    <property type="entry name" value="AdoMet_MTases"/>
    <property type="match status" value="1"/>
</dbReference>
<evidence type="ECO:0000313" key="6">
    <source>
        <dbReference type="Proteomes" id="UP000316304"/>
    </source>
</evidence>
<dbReference type="InterPro" id="IPR029063">
    <property type="entry name" value="SAM-dependent_MTases_sf"/>
</dbReference>
<comment type="caution">
    <text evidence="5">The sequence shown here is derived from an EMBL/GenBank/DDBJ whole genome shotgun (WGS) entry which is preliminary data.</text>
</comment>
<keyword evidence="6" id="KW-1185">Reference proteome</keyword>
<dbReference type="Proteomes" id="UP000316304">
    <property type="component" value="Unassembled WGS sequence"/>
</dbReference>
<evidence type="ECO:0000256" key="3">
    <source>
        <dbReference type="ARBA" id="ARBA00022691"/>
    </source>
</evidence>
<dbReference type="PANTHER" id="PTHR14614">
    <property type="entry name" value="HEPATOCELLULAR CARCINOMA-ASSOCIATED ANTIGEN"/>
    <property type="match status" value="1"/>
</dbReference>
<sequence length="241" mass="27472">MPYSRDNMIMNSDLENTTLDQLTSAVSEKFAWKWDEISIADQPFKLAVASDPDAMLIDACERQDAGEEGVIDPFWATTWRAAAGLDRFLDQVEIKDTPVLELGCGTGHAGIAAMLRGAQVTLTDGVDDPLLLVRMSVWEQRDQCTIQRLRFGIDKIEDQSFPIILGSDVTYLRQLWPELDVCLRQHLAPGGQVLLSDPYRFIANEFREWIQKHDWLYTEHKIELADDPEHPIRIMQLTDAR</sequence>
<accession>A0A5C6CCM7</accession>
<dbReference type="Pfam" id="PF10294">
    <property type="entry name" value="Methyltransf_16"/>
    <property type="match status" value="1"/>
</dbReference>
<dbReference type="GO" id="GO:0008168">
    <property type="term" value="F:methyltransferase activity"/>
    <property type="evidence" value="ECO:0007669"/>
    <property type="project" value="UniProtKB-KW"/>
</dbReference>
<dbReference type="InterPro" id="IPR019410">
    <property type="entry name" value="Methyltransf_16"/>
</dbReference>